<evidence type="ECO:0000313" key="3">
    <source>
        <dbReference type="Proteomes" id="UP001327560"/>
    </source>
</evidence>
<organism evidence="2 3">
    <name type="scientific">Canna indica</name>
    <name type="common">Indian-shot</name>
    <dbReference type="NCBI Taxonomy" id="4628"/>
    <lineage>
        <taxon>Eukaryota</taxon>
        <taxon>Viridiplantae</taxon>
        <taxon>Streptophyta</taxon>
        <taxon>Embryophyta</taxon>
        <taxon>Tracheophyta</taxon>
        <taxon>Spermatophyta</taxon>
        <taxon>Magnoliopsida</taxon>
        <taxon>Liliopsida</taxon>
        <taxon>Zingiberales</taxon>
        <taxon>Cannaceae</taxon>
        <taxon>Canna</taxon>
    </lineage>
</organism>
<sequence>MLSFFPPPRMTLCIILLHLAPTNLNANLSHALLYIYTNTKRVLVYPSARFKFMAFAVASLLVFFFLLLELMPFGADAAQRRAVELQSRTSPHGLAFENPMPFPPSAFEFFHPDVLLPPAASPIPLTSFYPAATSAKVRADEEEEESAAGVLRAGRGRGVIGARGVAAVAIGLALVVLAAMVVSYVVVKRRRRADSGRGEAIVQPADA</sequence>
<dbReference type="AlphaFoldDB" id="A0AAQ3KPH2"/>
<name>A0AAQ3KPH2_9LILI</name>
<keyword evidence="1" id="KW-0472">Membrane</keyword>
<keyword evidence="1" id="KW-0812">Transmembrane</keyword>
<dbReference type="PANTHER" id="PTHR35718">
    <property type="entry name" value="EXPRESSED PROTEIN"/>
    <property type="match status" value="1"/>
</dbReference>
<protein>
    <submittedName>
        <fullName evidence="2">Uncharacterized protein</fullName>
    </submittedName>
</protein>
<feature type="transmembrane region" description="Helical" evidence="1">
    <location>
        <begin position="165"/>
        <end position="187"/>
    </location>
</feature>
<keyword evidence="3" id="KW-1185">Reference proteome</keyword>
<accession>A0AAQ3KPH2</accession>
<dbReference type="PANTHER" id="PTHR35718:SF1">
    <property type="entry name" value="EXPRESSED PROTEIN"/>
    <property type="match status" value="1"/>
</dbReference>
<dbReference type="EMBL" id="CP136895">
    <property type="protein sequence ID" value="WOL09611.1"/>
    <property type="molecule type" value="Genomic_DNA"/>
</dbReference>
<gene>
    <name evidence="2" type="ORF">Cni_G18364</name>
</gene>
<dbReference type="Proteomes" id="UP001327560">
    <property type="component" value="Chromosome 6"/>
</dbReference>
<proteinExistence type="predicted"/>
<reference evidence="2 3" key="1">
    <citation type="submission" date="2023-10" db="EMBL/GenBank/DDBJ databases">
        <title>Chromosome-scale genome assembly provides insights into flower coloration mechanisms of Canna indica.</title>
        <authorList>
            <person name="Li C."/>
        </authorList>
    </citation>
    <scope>NUCLEOTIDE SEQUENCE [LARGE SCALE GENOMIC DNA]</scope>
    <source>
        <tissue evidence="2">Flower</tissue>
    </source>
</reference>
<keyword evidence="1" id="KW-1133">Transmembrane helix</keyword>
<feature type="transmembrane region" description="Helical" evidence="1">
    <location>
        <begin position="50"/>
        <end position="71"/>
    </location>
</feature>
<evidence type="ECO:0000256" key="1">
    <source>
        <dbReference type="SAM" id="Phobius"/>
    </source>
</evidence>
<evidence type="ECO:0000313" key="2">
    <source>
        <dbReference type="EMBL" id="WOL09611.1"/>
    </source>
</evidence>